<comment type="similarity">
    <text evidence="1 9 10">Belongs to the peptidase S8 family.</text>
</comment>
<dbReference type="GO" id="GO:0004252">
    <property type="term" value="F:serine-type endopeptidase activity"/>
    <property type="evidence" value="ECO:0007669"/>
    <property type="project" value="UniProtKB-UniRule"/>
</dbReference>
<dbReference type="PROSITE" id="PS51892">
    <property type="entry name" value="SUBTILASE"/>
    <property type="match status" value="1"/>
</dbReference>
<organism evidence="15 16">
    <name type="scientific">Amphibacillus marinus</name>
    <dbReference type="NCBI Taxonomy" id="872970"/>
    <lineage>
        <taxon>Bacteria</taxon>
        <taxon>Bacillati</taxon>
        <taxon>Bacillota</taxon>
        <taxon>Bacilli</taxon>
        <taxon>Bacillales</taxon>
        <taxon>Bacillaceae</taxon>
        <taxon>Amphibacillus</taxon>
    </lineage>
</organism>
<keyword evidence="2" id="KW-0964">Secreted</keyword>
<sequence>MKRPITWLILLTVVFLQFPNSSHFVTANATNEKLLELPEEISESLEESVNEETYDDLYQPNDIVRIIVELEEEPAISYATEQGVLFKELNEQVQEELQQELLDQQEIVMASIQNTGVQFDVEHQFTTVVNGFSTEVTYKEYDLIKTINGVENVYISNEYQLPEEQQPDMNYSIDIIKAAQVWQDYGYTGEGMIIGVIDSGIDPNHPDMALSEDAVFTLSEEKIQQLQTEHQLDGVYFSNKIPYGYNYMDKNTQIVEQGPSISSHGMHVAGTVAANGEITGVAPDAQLLALRVFGDDPLFQSTYGDIYVKAIDDAIILGADAVNLSLGSVAGFVRPTDPEQEAIRRVVDNGIIASISAGNSAHFSSAITSNHPLAANPDIGLTGSPSVSADSIGIASLENTFIEMEGFEWRSDSGQGSAAFLASNDYHKSITEPIEIIHIEHGNDLSTLETRLAEADVDGKFVLLQRGLNFIDKALAVQQAGGSGVIVYNHSAGYISMATDNRITIPQLFISRTDGLNFVQLLENDELVELTFAGDPVIEANPEAGALSSFTSWGLTPNLDFKPELTAPGGNILSTIQGDSYGLKSGTSMAAPHVAGGAALILEKIDQDFQLEGYERAIFAKNLLLNTSTIVDDKSLYNNHYQLGNPYSPRRQGAGIMDLHAALETPVIVTEPSTGEAKVSLQEVDDSFSFTLQATNFSDNDVSYALNGNVQTDLIVSGRNLVEAQGIFKAGTIASTAPWLGEYPITFSTNELNIPAGETVEFTVTVDLANTIDWFYEQPLATHSPNGSFIEGFITLSNEAFPTLSIPYVGFYGQWDQAPILDQKRYEDGAFLPHTGLVDEAGYYLAPLNDLEELHGETNILAFSPNADGQIDQIVPVLSFLRNAKQVQYNILSEDGASLRTIKRENDVRKTYDTPGYTYRSDRAWDGTANRRFVADGLYYYEVKTVIDFDSAEWQSFTFPVLVDTTAPEISLAYNPQDSSIDWTVVDHGSGLAEISIYANGEEIDQIDLSTNRIEQTGIIDVSDLPADSTVEVRAHDRAANGAKETVNEVNSESVPYIYITGPGVLSAHDSHTIQVKGYVESHFELDTLTVNEQVISFTYNEEGDQYNFDTETSFDQDGAPDIFFEATDVRGNSNAIKRQVLIDTTPPTLAIDIPESIAHDATEVTLTVTVADNFNALSLYVNDSHEYEKSLQAPYGESDFEDHLELTVQLEDGDTDLYFELVDVAGNTVEEELTLSRDDPPKVEAPTFSLGLILKRIFTSIWRFFRP</sequence>
<dbReference type="InterPro" id="IPR034216">
    <property type="entry name" value="C5a_Peptidase"/>
</dbReference>
<feature type="active site" description="Charge relay system" evidence="8 9">
    <location>
        <position position="198"/>
    </location>
</feature>
<dbReference type="InterPro" id="IPR046450">
    <property type="entry name" value="PA_dom_sf"/>
</dbReference>
<dbReference type="PROSITE" id="PS00137">
    <property type="entry name" value="SUBTILASE_HIS"/>
    <property type="match status" value="1"/>
</dbReference>
<feature type="active site" description="Charge relay system" evidence="8 9">
    <location>
        <position position="588"/>
    </location>
</feature>
<dbReference type="Gene3D" id="3.50.30.30">
    <property type="match status" value="1"/>
</dbReference>
<gene>
    <name evidence="15" type="ORF">SAMN04488134_101638</name>
</gene>
<evidence type="ECO:0000313" key="16">
    <source>
        <dbReference type="Proteomes" id="UP000199300"/>
    </source>
</evidence>
<feature type="signal peptide" evidence="11">
    <location>
        <begin position="1"/>
        <end position="23"/>
    </location>
</feature>
<dbReference type="GO" id="GO:0016020">
    <property type="term" value="C:membrane"/>
    <property type="evidence" value="ECO:0007669"/>
    <property type="project" value="InterPro"/>
</dbReference>
<keyword evidence="3 9" id="KW-0645">Protease</keyword>
<feature type="chain" id="PRO_5039163610" evidence="11">
    <location>
        <begin position="24"/>
        <end position="1268"/>
    </location>
</feature>
<dbReference type="InterPro" id="IPR022398">
    <property type="entry name" value="Peptidase_S8_His-AS"/>
</dbReference>
<dbReference type="STRING" id="872970.SAMN04488134_101638"/>
<evidence type="ECO:0000256" key="10">
    <source>
        <dbReference type="RuleBase" id="RU003355"/>
    </source>
</evidence>
<dbReference type="InterPro" id="IPR010435">
    <property type="entry name" value="C5a/SBT2-like_Fn3"/>
</dbReference>
<proteinExistence type="inferred from homology"/>
<evidence type="ECO:0000259" key="13">
    <source>
        <dbReference type="Pfam" id="PF02225"/>
    </source>
</evidence>
<evidence type="ECO:0000256" key="9">
    <source>
        <dbReference type="PROSITE-ProRule" id="PRU01240"/>
    </source>
</evidence>
<dbReference type="CDD" id="cd07475">
    <property type="entry name" value="Peptidases_S8_C5a_Peptidase"/>
    <property type="match status" value="1"/>
</dbReference>
<evidence type="ECO:0000256" key="5">
    <source>
        <dbReference type="ARBA" id="ARBA00022737"/>
    </source>
</evidence>
<protein>
    <submittedName>
        <fullName evidence="15">Lactocepin</fullName>
    </submittedName>
</protein>
<dbReference type="InterPro" id="IPR023828">
    <property type="entry name" value="Peptidase_S8_Ser-AS"/>
</dbReference>
<feature type="active site" description="Charge relay system" evidence="8 9">
    <location>
        <position position="264"/>
    </location>
</feature>
<keyword evidence="5" id="KW-0677">Repeat</keyword>
<dbReference type="SUPFAM" id="SSF52743">
    <property type="entry name" value="Subtilisin-like"/>
    <property type="match status" value="1"/>
</dbReference>
<accession>A0A1H8IL84</accession>
<evidence type="ECO:0000256" key="8">
    <source>
        <dbReference type="PIRSR" id="PIRSR615500-1"/>
    </source>
</evidence>
<dbReference type="InterPro" id="IPR000209">
    <property type="entry name" value="Peptidase_S8/S53_dom"/>
</dbReference>
<feature type="domain" description="PA" evidence="13">
    <location>
        <begin position="454"/>
        <end position="516"/>
    </location>
</feature>
<reference evidence="15 16" key="1">
    <citation type="submission" date="2016-10" db="EMBL/GenBank/DDBJ databases">
        <authorList>
            <person name="de Groot N.N."/>
        </authorList>
    </citation>
    <scope>NUCLEOTIDE SEQUENCE [LARGE SCALE GENOMIC DNA]</scope>
    <source>
        <strain evidence="15 16">CGMCC 1.10434</strain>
    </source>
</reference>
<dbReference type="PROSITE" id="PS00136">
    <property type="entry name" value="SUBTILASE_ASP"/>
    <property type="match status" value="1"/>
</dbReference>
<dbReference type="InterPro" id="IPR051048">
    <property type="entry name" value="Peptidase_S8/S53_subtilisin"/>
</dbReference>
<evidence type="ECO:0000313" key="15">
    <source>
        <dbReference type="EMBL" id="SEN68697.1"/>
    </source>
</evidence>
<dbReference type="AlphaFoldDB" id="A0A1H8IL84"/>
<dbReference type="Proteomes" id="UP000199300">
    <property type="component" value="Unassembled WGS sequence"/>
</dbReference>
<evidence type="ECO:0000259" key="12">
    <source>
        <dbReference type="Pfam" id="PF00082"/>
    </source>
</evidence>
<dbReference type="InterPro" id="IPR023827">
    <property type="entry name" value="Peptidase_S8_Asp-AS"/>
</dbReference>
<dbReference type="PANTHER" id="PTHR43399:SF4">
    <property type="entry name" value="CELL WALL-ASSOCIATED PROTEASE"/>
    <property type="match status" value="1"/>
</dbReference>
<feature type="domain" description="Peptidase S8/S53" evidence="12">
    <location>
        <begin position="189"/>
        <end position="655"/>
    </location>
</feature>
<dbReference type="InterPro" id="IPR036852">
    <property type="entry name" value="Peptidase_S8/S53_dom_sf"/>
</dbReference>
<dbReference type="RefSeq" id="WP_091494727.1">
    <property type="nucleotide sequence ID" value="NZ_FODJ01000001.1"/>
</dbReference>
<dbReference type="Pfam" id="PF06280">
    <property type="entry name" value="fn3_5"/>
    <property type="match status" value="1"/>
</dbReference>
<evidence type="ECO:0000256" key="2">
    <source>
        <dbReference type="ARBA" id="ARBA00022525"/>
    </source>
</evidence>
<dbReference type="InterPro" id="IPR003137">
    <property type="entry name" value="PA_domain"/>
</dbReference>
<evidence type="ECO:0000256" key="1">
    <source>
        <dbReference type="ARBA" id="ARBA00011073"/>
    </source>
</evidence>
<dbReference type="EMBL" id="FODJ01000001">
    <property type="protein sequence ID" value="SEN68697.1"/>
    <property type="molecule type" value="Genomic_DNA"/>
</dbReference>
<dbReference type="InterPro" id="IPR015500">
    <property type="entry name" value="Peptidase_S8_subtilisin-rel"/>
</dbReference>
<dbReference type="Pfam" id="PF00082">
    <property type="entry name" value="Peptidase_S8"/>
    <property type="match status" value="1"/>
</dbReference>
<dbReference type="PROSITE" id="PS00138">
    <property type="entry name" value="SUBTILASE_SER"/>
    <property type="match status" value="1"/>
</dbReference>
<dbReference type="GO" id="GO:0006508">
    <property type="term" value="P:proteolysis"/>
    <property type="evidence" value="ECO:0007669"/>
    <property type="project" value="UniProtKB-KW"/>
</dbReference>
<dbReference type="Gene3D" id="2.60.40.1710">
    <property type="entry name" value="Subtilisin-like superfamily"/>
    <property type="match status" value="1"/>
</dbReference>
<evidence type="ECO:0000259" key="14">
    <source>
        <dbReference type="Pfam" id="PF06280"/>
    </source>
</evidence>
<evidence type="ECO:0000256" key="11">
    <source>
        <dbReference type="SAM" id="SignalP"/>
    </source>
</evidence>
<dbReference type="Gene3D" id="3.40.50.200">
    <property type="entry name" value="Peptidase S8/S53 domain"/>
    <property type="match status" value="1"/>
</dbReference>
<name>A0A1H8IL84_9BACI</name>
<keyword evidence="6 9" id="KW-0378">Hydrolase</keyword>
<dbReference type="Pfam" id="PF02225">
    <property type="entry name" value="PA"/>
    <property type="match status" value="1"/>
</dbReference>
<keyword evidence="7 9" id="KW-0720">Serine protease</keyword>
<evidence type="ECO:0000256" key="7">
    <source>
        <dbReference type="ARBA" id="ARBA00022825"/>
    </source>
</evidence>
<keyword evidence="16" id="KW-1185">Reference proteome</keyword>
<dbReference type="OrthoDB" id="9798386at2"/>
<evidence type="ECO:0000256" key="6">
    <source>
        <dbReference type="ARBA" id="ARBA00022801"/>
    </source>
</evidence>
<dbReference type="PRINTS" id="PR00723">
    <property type="entry name" value="SUBTILISIN"/>
</dbReference>
<evidence type="ECO:0000256" key="4">
    <source>
        <dbReference type="ARBA" id="ARBA00022729"/>
    </source>
</evidence>
<dbReference type="PANTHER" id="PTHR43399">
    <property type="entry name" value="SUBTILISIN-RELATED"/>
    <property type="match status" value="1"/>
</dbReference>
<feature type="domain" description="C5a peptidase/Subtilisin-like protease SBT2-like Fn3-like" evidence="14">
    <location>
        <begin position="679"/>
        <end position="809"/>
    </location>
</feature>
<evidence type="ECO:0000256" key="3">
    <source>
        <dbReference type="ARBA" id="ARBA00022670"/>
    </source>
</evidence>
<dbReference type="SUPFAM" id="SSF52025">
    <property type="entry name" value="PA domain"/>
    <property type="match status" value="1"/>
</dbReference>
<keyword evidence="4 11" id="KW-0732">Signal</keyword>